<dbReference type="FunFam" id="3.90.70.40:FF:000005">
    <property type="entry name" value="Ataxin 3"/>
    <property type="match status" value="1"/>
</dbReference>
<feature type="compositionally biased region" description="Basic and acidic residues" evidence="13">
    <location>
        <begin position="303"/>
        <end position="314"/>
    </location>
</feature>
<dbReference type="Proteomes" id="UP000085678">
    <property type="component" value="Unplaced"/>
</dbReference>
<dbReference type="SMART" id="SM01246">
    <property type="entry name" value="Josephin"/>
    <property type="match status" value="1"/>
</dbReference>
<dbReference type="GO" id="GO:0006508">
    <property type="term" value="P:proteolysis"/>
    <property type="evidence" value="ECO:0007669"/>
    <property type="project" value="UniProtKB-KW"/>
</dbReference>
<dbReference type="GeneID" id="106166740"/>
<evidence type="ECO:0000313" key="16">
    <source>
        <dbReference type="RefSeq" id="XP_013400840.1"/>
    </source>
</evidence>
<dbReference type="KEGG" id="lak:106166740"/>
<evidence type="ECO:0000256" key="2">
    <source>
        <dbReference type="ARBA" id="ARBA00004123"/>
    </source>
</evidence>
<feature type="active site" description="Proton acceptor" evidence="11">
    <location>
        <position position="121"/>
    </location>
</feature>
<dbReference type="PANTHER" id="PTHR14159">
    <property type="entry name" value="ATAXIN-3-RELATED"/>
    <property type="match status" value="1"/>
</dbReference>
<dbReference type="PRINTS" id="PR01233">
    <property type="entry name" value="JOSEPHIN"/>
</dbReference>
<gene>
    <name evidence="16" type="primary">LOC106166740</name>
</gene>
<dbReference type="Gene3D" id="3.90.70.40">
    <property type="match status" value="1"/>
</dbReference>
<keyword evidence="15" id="KW-1185">Reference proteome</keyword>
<evidence type="ECO:0000259" key="14">
    <source>
        <dbReference type="PROSITE" id="PS50957"/>
    </source>
</evidence>
<dbReference type="GO" id="GO:0004843">
    <property type="term" value="F:cysteine-type deubiquitinase activity"/>
    <property type="evidence" value="ECO:0007669"/>
    <property type="project" value="UniProtKB-EC"/>
</dbReference>
<dbReference type="OrthoDB" id="10063692at2759"/>
<evidence type="ECO:0000256" key="6">
    <source>
        <dbReference type="ARBA" id="ARBA00022801"/>
    </source>
</evidence>
<accession>A0A1S3IRK0</accession>
<keyword evidence="10" id="KW-0539">Nucleus</keyword>
<dbReference type="EC" id="3.4.19.12" evidence="3"/>
<dbReference type="Pfam" id="PF02099">
    <property type="entry name" value="Josephin"/>
    <property type="match status" value="1"/>
</dbReference>
<evidence type="ECO:0000256" key="9">
    <source>
        <dbReference type="ARBA" id="ARBA00023163"/>
    </source>
</evidence>
<dbReference type="InterPro" id="IPR033865">
    <property type="entry name" value="Ataxin-3"/>
</dbReference>
<feature type="region of interest" description="Disordered" evidence="13">
    <location>
        <begin position="303"/>
        <end position="331"/>
    </location>
</feature>
<evidence type="ECO:0000256" key="3">
    <source>
        <dbReference type="ARBA" id="ARBA00012759"/>
    </source>
</evidence>
<keyword evidence="9" id="KW-0804">Transcription</keyword>
<dbReference type="STRING" id="7574.A0A1S3IRK0"/>
<dbReference type="AlphaFoldDB" id="A0A1S3IRK0"/>
<evidence type="ECO:0000313" key="15">
    <source>
        <dbReference type="Proteomes" id="UP000085678"/>
    </source>
</evidence>
<keyword evidence="7" id="KW-0788">Thiol protease</keyword>
<comment type="catalytic activity">
    <reaction evidence="1">
        <text>Thiol-dependent hydrolysis of ester, thioester, amide, peptide and isopeptide bonds formed by the C-terminal Gly of ubiquitin (a 76-residue protein attached to proteins as an intracellular targeting signal).</text>
        <dbReference type="EC" id="3.4.19.12"/>
    </reaction>
</comment>
<dbReference type="OMA" id="TARAYIC"/>
<keyword evidence="5" id="KW-0833">Ubl conjugation pathway</keyword>
<dbReference type="PROSITE" id="PS50330">
    <property type="entry name" value="UIM"/>
    <property type="match status" value="1"/>
</dbReference>
<name>A0A1S3IRK0_LINAN</name>
<keyword evidence="8" id="KW-0805">Transcription regulation</keyword>
<dbReference type="Gene3D" id="1.10.287.10">
    <property type="entry name" value="S15/NS1, RNA-binding"/>
    <property type="match status" value="1"/>
</dbReference>
<dbReference type="GO" id="GO:0016579">
    <property type="term" value="P:protein deubiquitination"/>
    <property type="evidence" value="ECO:0007669"/>
    <property type="project" value="InterPro"/>
</dbReference>
<protein>
    <recommendedName>
        <fullName evidence="3">ubiquitinyl hydrolase 1</fullName>
        <ecNumber evidence="3">3.4.19.12</ecNumber>
    </recommendedName>
</protein>
<dbReference type="GO" id="GO:0005634">
    <property type="term" value="C:nucleus"/>
    <property type="evidence" value="ECO:0007669"/>
    <property type="project" value="UniProtKB-SubCell"/>
</dbReference>
<evidence type="ECO:0000256" key="8">
    <source>
        <dbReference type="ARBA" id="ARBA00023015"/>
    </source>
</evidence>
<organism evidence="15 16">
    <name type="scientific">Lingula anatina</name>
    <name type="common">Brachiopod</name>
    <name type="synonym">Lingula unguis</name>
    <dbReference type="NCBI Taxonomy" id="7574"/>
    <lineage>
        <taxon>Eukaryota</taxon>
        <taxon>Metazoa</taxon>
        <taxon>Spiralia</taxon>
        <taxon>Lophotrochozoa</taxon>
        <taxon>Brachiopoda</taxon>
        <taxon>Linguliformea</taxon>
        <taxon>Lingulata</taxon>
        <taxon>Lingulida</taxon>
        <taxon>Linguloidea</taxon>
        <taxon>Lingulidae</taxon>
        <taxon>Lingula</taxon>
    </lineage>
</organism>
<proteinExistence type="predicted"/>
<evidence type="ECO:0000256" key="12">
    <source>
        <dbReference type="PROSITE-ProRule" id="PRU00331"/>
    </source>
</evidence>
<dbReference type="Pfam" id="PF02809">
    <property type="entry name" value="UIM"/>
    <property type="match status" value="2"/>
</dbReference>
<feature type="active site" evidence="11 12">
    <location>
        <position position="136"/>
    </location>
</feature>
<dbReference type="InterPro" id="IPR003903">
    <property type="entry name" value="UIM_dom"/>
</dbReference>
<reference evidence="16" key="1">
    <citation type="submission" date="2025-08" db="UniProtKB">
        <authorList>
            <consortium name="RefSeq"/>
        </authorList>
    </citation>
    <scope>IDENTIFICATION</scope>
    <source>
        <tissue evidence="16">Gonads</tissue>
    </source>
</reference>
<dbReference type="FunFam" id="1.10.287.10:FF:000023">
    <property type="entry name" value="Ataxin 3 variant ref"/>
    <property type="match status" value="1"/>
</dbReference>
<comment type="subcellular location">
    <subcellularLocation>
        <location evidence="2">Nucleus</location>
    </subcellularLocation>
</comment>
<evidence type="ECO:0000256" key="1">
    <source>
        <dbReference type="ARBA" id="ARBA00000707"/>
    </source>
</evidence>
<feature type="active site" evidence="12">
    <location>
        <position position="14"/>
    </location>
</feature>
<dbReference type="RefSeq" id="XP_013400840.1">
    <property type="nucleotide sequence ID" value="XM_013545386.1"/>
</dbReference>
<feature type="domain" description="Josephin" evidence="14">
    <location>
        <begin position="1"/>
        <end position="182"/>
    </location>
</feature>
<evidence type="ECO:0000256" key="10">
    <source>
        <dbReference type="ARBA" id="ARBA00023242"/>
    </source>
</evidence>
<feature type="active site" evidence="12">
    <location>
        <position position="121"/>
    </location>
</feature>
<keyword evidence="6 12" id="KW-0378">Hydrolase</keyword>
<evidence type="ECO:0000256" key="11">
    <source>
        <dbReference type="PIRSR" id="PIRSR633865-1"/>
    </source>
</evidence>
<evidence type="ECO:0000256" key="4">
    <source>
        <dbReference type="ARBA" id="ARBA00022670"/>
    </source>
</evidence>
<dbReference type="InParanoid" id="A0A1S3IRK0"/>
<sequence>MDAIFHERQEGSLCAQHCLNALLQGPYFTAVDLAEIARQLDESERRHMAVAGEDSEDYRRFLEQGSTNMDDSGFFSIQVINKALEVWALDMIPYNSPDPVAVGARENPVEQQAFICNFKEHWLSIRKLGHQWFNLNSLLTEPELVSDTFLAMFLMQLQQEGYSIFVITGHLPDCEADQLLQLTPAVQPIKPKLITESQDAQAGSSAEQDDSARYQFRQSDLEKALAESAKTLEGTEEDDLQKALKLSVEGILPGSSEDTVDGGAVESDVHSVTDGADKNCDTSSGNNIVTAEEIRLRRLAYLDKPEHGTDTPEKTEEEDLQQAIKMSMEST</sequence>
<evidence type="ECO:0000256" key="7">
    <source>
        <dbReference type="ARBA" id="ARBA00022807"/>
    </source>
</evidence>
<dbReference type="PROSITE" id="PS50957">
    <property type="entry name" value="JOSEPHIN"/>
    <property type="match status" value="1"/>
</dbReference>
<evidence type="ECO:0000256" key="5">
    <source>
        <dbReference type="ARBA" id="ARBA00022786"/>
    </source>
</evidence>
<keyword evidence="4" id="KW-0645">Protease</keyword>
<feature type="active site" description="Nucleophile" evidence="11">
    <location>
        <position position="14"/>
    </location>
</feature>
<dbReference type="InterPro" id="IPR006155">
    <property type="entry name" value="Josephin"/>
</dbReference>
<evidence type="ECO:0000256" key="13">
    <source>
        <dbReference type="SAM" id="MobiDB-lite"/>
    </source>
</evidence>
<dbReference type="PANTHER" id="PTHR14159:SF0">
    <property type="entry name" value="ATAXIN-3-RELATED"/>
    <property type="match status" value="1"/>
</dbReference>